<keyword evidence="1" id="KW-0812">Transmembrane</keyword>
<accession>A0ABP8L523</accession>
<gene>
    <name evidence="2" type="ORF">GCM10023188_01160</name>
</gene>
<reference evidence="3" key="1">
    <citation type="journal article" date="2019" name="Int. J. Syst. Evol. Microbiol.">
        <title>The Global Catalogue of Microorganisms (GCM) 10K type strain sequencing project: providing services to taxonomists for standard genome sequencing and annotation.</title>
        <authorList>
            <consortium name="The Broad Institute Genomics Platform"/>
            <consortium name="The Broad Institute Genome Sequencing Center for Infectious Disease"/>
            <person name="Wu L."/>
            <person name="Ma J."/>
        </authorList>
    </citation>
    <scope>NUCLEOTIDE SEQUENCE [LARGE SCALE GENOMIC DNA]</scope>
    <source>
        <strain evidence="3">JCM 17926</strain>
    </source>
</reference>
<sequence>MFKKPFSFKGRIRRTEYGLSLVLYTIILYIVSEGIEARGAAFAAGILYIPLIWFFLAQSAKRCHDRGNTGWFQIIPFYFFWMLFASGDEGNNRFGLNPKRGLAVGVDAEAL</sequence>
<dbReference type="InterPro" id="IPR008523">
    <property type="entry name" value="DUF805"/>
</dbReference>
<comment type="caution">
    <text evidence="2">The sequence shown here is derived from an EMBL/GenBank/DDBJ whole genome shotgun (WGS) entry which is preliminary data.</text>
</comment>
<evidence type="ECO:0008006" key="4">
    <source>
        <dbReference type="Google" id="ProtNLM"/>
    </source>
</evidence>
<feature type="transmembrane region" description="Helical" evidence="1">
    <location>
        <begin position="12"/>
        <end position="31"/>
    </location>
</feature>
<evidence type="ECO:0000313" key="3">
    <source>
        <dbReference type="Proteomes" id="UP001500552"/>
    </source>
</evidence>
<name>A0ABP8L523_9BACT</name>
<dbReference type="Proteomes" id="UP001500552">
    <property type="component" value="Unassembled WGS sequence"/>
</dbReference>
<feature type="transmembrane region" description="Helical" evidence="1">
    <location>
        <begin position="37"/>
        <end position="57"/>
    </location>
</feature>
<dbReference type="PANTHER" id="PTHR34980:SF3">
    <property type="entry name" value="BLR8105 PROTEIN"/>
    <property type="match status" value="1"/>
</dbReference>
<organism evidence="2 3">
    <name type="scientific">Pontibacter saemangeumensis</name>
    <dbReference type="NCBI Taxonomy" id="1084525"/>
    <lineage>
        <taxon>Bacteria</taxon>
        <taxon>Pseudomonadati</taxon>
        <taxon>Bacteroidota</taxon>
        <taxon>Cytophagia</taxon>
        <taxon>Cytophagales</taxon>
        <taxon>Hymenobacteraceae</taxon>
        <taxon>Pontibacter</taxon>
    </lineage>
</organism>
<dbReference type="RefSeq" id="WP_345156183.1">
    <property type="nucleotide sequence ID" value="NZ_BAABHC010000001.1"/>
</dbReference>
<dbReference type="PANTHER" id="PTHR34980">
    <property type="entry name" value="INNER MEMBRANE PROTEIN-RELATED-RELATED"/>
    <property type="match status" value="1"/>
</dbReference>
<feature type="transmembrane region" description="Helical" evidence="1">
    <location>
        <begin position="69"/>
        <end position="87"/>
    </location>
</feature>
<evidence type="ECO:0000313" key="2">
    <source>
        <dbReference type="EMBL" id="GAA4422945.1"/>
    </source>
</evidence>
<dbReference type="EMBL" id="BAABHC010000001">
    <property type="protein sequence ID" value="GAA4422945.1"/>
    <property type="molecule type" value="Genomic_DNA"/>
</dbReference>
<proteinExistence type="predicted"/>
<keyword evidence="1" id="KW-0472">Membrane</keyword>
<protein>
    <recommendedName>
        <fullName evidence="4">DUF805 domain-containing protein</fullName>
    </recommendedName>
</protein>
<keyword evidence="1" id="KW-1133">Transmembrane helix</keyword>
<dbReference type="Pfam" id="PF05656">
    <property type="entry name" value="DUF805"/>
    <property type="match status" value="1"/>
</dbReference>
<evidence type="ECO:0000256" key="1">
    <source>
        <dbReference type="SAM" id="Phobius"/>
    </source>
</evidence>
<keyword evidence="3" id="KW-1185">Reference proteome</keyword>